<feature type="region of interest" description="Disordered" evidence="4">
    <location>
        <begin position="1664"/>
        <end position="1684"/>
    </location>
</feature>
<dbReference type="STRING" id="1754191.A0A1Y1UYC5"/>
<sequence>MNDNINNNDLDNNNNNSANNNSAGNKPKNNKLNNSSNKNKLNKISNDIKPNKISDDSKLNIIPKDNKLNNYSNKDNSNNNNLNNNNSNNNDSNKDNSNNNNLNNNNSNNNDPNKDNSNNNNLNNNNSNNNDPNKDNSNKDDLNDDDNDDDNENVNEVEKSHFEKDYNKELNHIIEKNIMIKYEELEDIFENGGYIDSKYFNKEYISNIANNKSLIQYFSKKGIPIHNKKEDRKYTIIYPLIFSVKQNYMDFIRELLKCNPSIIDEMDSEHKVPIVYAFDNYNTEIVNLFINQYKYDVNKVFDSKKGLTPLIYTVENNNSKMFNYLFSAMKKDTKEKTIHSIITYSLNNKKFDIIDFMDKNKNTQYLKIYSKMNTILSNPHSKIDLSGENENGHTIYHYSCLKGNKELIHCLLNNGYTFNIENKGKDSPLMLSIINKNYQCSKYLLKNDQSFDINYRNNKKEMALTLLLRNRDSSKELIEMLYKREAYLTEHDFKNKSLIKLMIESNNLLDLFIKYGIRIKTNAQDIKLEKTPIIFAVKIKDKNLLIALLKRSGANPNELDKNNKSPLYYAIKQNNVEFIRILLNFNGDINQKIMGKTCLIYTIEKNNMAIFSEIIKNKTIKNNKYSLIYSIFSFAYRLKDYKILKFLTDQEELLNENDFPTYKLLEQIVGLNEFQDINENVDEKGRNLLHYTCSIGNEKLLGILFNEKLKFDINKPCRDGSTPLILSIKEGHFECAAEIIEKGANVNQCDQNKKTPIMYILEKNDKNETENIMLNLLNHGSYIPIKYFKDHAYTKYIIKNIKLMKRIAYEGVDLIDEDEEVLKIKYPLIFFVKENYLSFATELIKYGAVIDQKDDSGRNALDYAIINKNIDIIKKLLDNNIKFNQLALLKTCIGKNNPSIFTLLLEYIIIKENKIKLNEYLQTIIQESIKTSNKTSIEFLNTHLRKKYYNAYNTLHDILIKMDNNEDIQNQMPLHNACKIGKLNLFEKLSKNKNINCNQKDNEGSTPLICLVKNKHVDGVKPFFGYFKNVDVNLTDNHNKTAIEYLLDYDHKDIELYILFMKRGAYFNYNMIKNNKSFKTILLESESFVHYIIHNGINYYNDDDETVVPVQKNLVRFSVYHQFHSLLAALIKNGVEVHSKDIKRILKENNKKVFGILMEYIHRDKQQEIVEIIFSGAFKSKNCDTLWNMMDYFKDVEDQNAKILLGDIKENINLYINGNYEPLHQACFNSNFKCISSLQHYKYDGNTRSNSNGETALITSIKNCKYNCVIYLLNSFDIDVTIPDKNGITPLIQMIINKQTKEMKTECIEIFKVLIHHTDLSMEYQGESLLQLSIKHMKNDYAKIIMNRLGLKIDGEDGKEILSYMIDNKIENEEIYEYLFNKGAYMEFKYVFNSVSVILIEENPVLVKYFANHGMRIESRGKIQHIKTPVIHFINGNKRIITERLLNANNKLAEEIDEEGFTPLFRCIEKNNHSIFFKLLNDYHVDINKTNEMGETPLKYAKRIKAHQIMISYLEKCHNSKNDDSYASNHSSNSNRSEIRRNNNKSLSENAKLITRKSINQEDIKNIYSINSYLDSGKLTKNNDDNSDDSLLIYTIEEDDNEEIDYGSDISDTSGSEYGFNYRNITSDIDIEKNNIFSIVNEAEDVSDIDKNDIFLSVNEVEDEFEFEDNNENEDEDKSEDEFEFEKEEKYVYNNRIVENEEEKENYKCDVSSDNIEEYETMSILSKDNDTDSTNDDDENKDDNRVDIITNDENDDDISLTELLRNPSTQNNEKLKLWIERHDPYGVYPPENLTILEYSINYKNKECFKYYVNKISNDEKNILLLNEIKNYNDDDLINEFIKILLLNGADANLVDPSNQKSLLIYATEKNSINLVKQLIEFNADINYKTPQGLTSMKAAIKNNNINIFKLFIPKK</sequence>
<feature type="compositionally biased region" description="Basic and acidic residues" evidence="4">
    <location>
        <begin position="132"/>
        <end position="141"/>
    </location>
</feature>
<keyword evidence="2 3" id="KW-0040">ANK repeat</keyword>
<keyword evidence="1" id="KW-0677">Repeat</keyword>
<feature type="repeat" description="ANK" evidence="3">
    <location>
        <begin position="719"/>
        <end position="751"/>
    </location>
</feature>
<dbReference type="PANTHER" id="PTHR24198:SF165">
    <property type="entry name" value="ANKYRIN REPEAT-CONTAINING PROTEIN-RELATED"/>
    <property type="match status" value="1"/>
</dbReference>
<feature type="region of interest" description="Disordered" evidence="4">
    <location>
        <begin position="1723"/>
        <end position="1750"/>
    </location>
</feature>
<proteinExistence type="predicted"/>
<dbReference type="InterPro" id="IPR036770">
    <property type="entry name" value="Ankyrin_rpt-contain_sf"/>
</dbReference>
<name>A0A1Y1UYC5_9FUNG</name>
<reference evidence="5 6" key="2">
    <citation type="submission" date="2016-08" db="EMBL/GenBank/DDBJ databases">
        <title>Pervasive Adenine N6-methylation of Active Genes in Fungi.</title>
        <authorList>
            <consortium name="DOE Joint Genome Institute"/>
            <person name="Mondo S.J."/>
            <person name="Dannebaum R.O."/>
            <person name="Kuo R.C."/>
            <person name="Labutti K."/>
            <person name="Haridas S."/>
            <person name="Kuo A."/>
            <person name="Salamov A."/>
            <person name="Ahrendt S.R."/>
            <person name="Lipzen A."/>
            <person name="Sullivan W."/>
            <person name="Andreopoulos W.B."/>
            <person name="Clum A."/>
            <person name="Lindquist E."/>
            <person name="Daum C."/>
            <person name="Ramamoorthy G.K."/>
            <person name="Gryganskyi A."/>
            <person name="Culley D."/>
            <person name="Magnuson J.K."/>
            <person name="James T.Y."/>
            <person name="O'Malley M.A."/>
            <person name="Stajich J.E."/>
            <person name="Spatafora J.W."/>
            <person name="Visel A."/>
            <person name="Grigoriev I.V."/>
        </authorList>
    </citation>
    <scope>NUCLEOTIDE SEQUENCE [LARGE SCALE GENOMIC DNA]</scope>
    <source>
        <strain evidence="6">finn</strain>
    </source>
</reference>
<dbReference type="Proteomes" id="UP000193719">
    <property type="component" value="Unassembled WGS sequence"/>
</dbReference>
<dbReference type="EMBL" id="MCFH01000067">
    <property type="protein sequence ID" value="ORX42273.1"/>
    <property type="molecule type" value="Genomic_DNA"/>
</dbReference>
<dbReference type="SMART" id="SM00248">
    <property type="entry name" value="ANK"/>
    <property type="match status" value="24"/>
</dbReference>
<dbReference type="SUPFAM" id="SSF48403">
    <property type="entry name" value="Ankyrin repeat"/>
    <property type="match status" value="6"/>
</dbReference>
<organism evidence="5 6">
    <name type="scientific">Piromyces finnis</name>
    <dbReference type="NCBI Taxonomy" id="1754191"/>
    <lineage>
        <taxon>Eukaryota</taxon>
        <taxon>Fungi</taxon>
        <taxon>Fungi incertae sedis</taxon>
        <taxon>Chytridiomycota</taxon>
        <taxon>Chytridiomycota incertae sedis</taxon>
        <taxon>Neocallimastigomycetes</taxon>
        <taxon>Neocallimastigales</taxon>
        <taxon>Neocallimastigaceae</taxon>
        <taxon>Piromyces</taxon>
    </lineage>
</organism>
<feature type="compositionally biased region" description="Acidic residues" evidence="4">
    <location>
        <begin position="142"/>
        <end position="155"/>
    </location>
</feature>
<comment type="caution">
    <text evidence="5">The sequence shown here is derived from an EMBL/GenBank/DDBJ whole genome shotgun (WGS) entry which is preliminary data.</text>
</comment>
<feature type="region of interest" description="Disordered" evidence="4">
    <location>
        <begin position="1522"/>
        <end position="1545"/>
    </location>
</feature>
<evidence type="ECO:0000256" key="3">
    <source>
        <dbReference type="PROSITE-ProRule" id="PRU00023"/>
    </source>
</evidence>
<evidence type="ECO:0000256" key="2">
    <source>
        <dbReference type="ARBA" id="ARBA00023043"/>
    </source>
</evidence>
<evidence type="ECO:0000256" key="1">
    <source>
        <dbReference type="ARBA" id="ARBA00022737"/>
    </source>
</evidence>
<feature type="compositionally biased region" description="Low complexity" evidence="4">
    <location>
        <begin position="68"/>
        <end position="131"/>
    </location>
</feature>
<feature type="compositionally biased region" description="Basic and acidic residues" evidence="4">
    <location>
        <begin position="49"/>
        <end position="58"/>
    </location>
</feature>
<dbReference type="InterPro" id="IPR002110">
    <property type="entry name" value="Ankyrin_rpt"/>
</dbReference>
<dbReference type="PROSITE" id="PS50297">
    <property type="entry name" value="ANK_REP_REGION"/>
    <property type="match status" value="3"/>
</dbReference>
<dbReference type="PROSITE" id="PS50088">
    <property type="entry name" value="ANK_REPEAT"/>
    <property type="match status" value="3"/>
</dbReference>
<gene>
    <name evidence="5" type="ORF">BCR36DRAFT_587284</name>
</gene>
<dbReference type="Pfam" id="PF12796">
    <property type="entry name" value="Ank_2"/>
    <property type="match status" value="8"/>
</dbReference>
<feature type="repeat" description="ANK" evidence="3">
    <location>
        <begin position="562"/>
        <end position="594"/>
    </location>
</feature>
<feature type="compositionally biased region" description="Acidic residues" evidence="4">
    <location>
        <begin position="1731"/>
        <end position="1741"/>
    </location>
</feature>
<evidence type="ECO:0000256" key="4">
    <source>
        <dbReference type="SAM" id="MobiDB-lite"/>
    </source>
</evidence>
<feature type="region of interest" description="Disordered" evidence="4">
    <location>
        <begin position="1"/>
        <end position="162"/>
    </location>
</feature>
<evidence type="ECO:0000313" key="5">
    <source>
        <dbReference type="EMBL" id="ORX42273.1"/>
    </source>
</evidence>
<feature type="repeat" description="ANK" evidence="3">
    <location>
        <begin position="391"/>
        <end position="423"/>
    </location>
</feature>
<dbReference type="Gene3D" id="1.25.40.20">
    <property type="entry name" value="Ankyrin repeat-containing domain"/>
    <property type="match status" value="9"/>
</dbReference>
<keyword evidence="6" id="KW-1185">Reference proteome</keyword>
<evidence type="ECO:0000313" key="6">
    <source>
        <dbReference type="Proteomes" id="UP000193719"/>
    </source>
</evidence>
<feature type="compositionally biased region" description="Low complexity" evidence="4">
    <location>
        <begin position="1"/>
        <end position="48"/>
    </location>
</feature>
<accession>A0A1Y1UYC5</accession>
<reference evidence="5 6" key="1">
    <citation type="submission" date="2016-08" db="EMBL/GenBank/DDBJ databases">
        <title>Genomes of anaerobic fungi encode conserved fungal cellulosomes for biomass hydrolysis.</title>
        <authorList>
            <consortium name="DOE Joint Genome Institute"/>
            <person name="Haitjema C.H."/>
            <person name="Gilmore S.P."/>
            <person name="Henske J.K."/>
            <person name="Solomon K.V."/>
            <person name="De Groot R."/>
            <person name="Kuo A."/>
            <person name="Mondo S.J."/>
            <person name="Salamov A.A."/>
            <person name="Labutti K."/>
            <person name="Zhao Z."/>
            <person name="Chiniquy J."/>
            <person name="Barry K."/>
            <person name="Brewer H.M."/>
            <person name="Purvine S.O."/>
            <person name="Wright A.T."/>
            <person name="Boxma B."/>
            <person name="Van Alen T."/>
            <person name="Hackstein J.H."/>
            <person name="Baker S.E."/>
            <person name="Grigoriev I.V."/>
            <person name="O'Malley M.A."/>
        </authorList>
    </citation>
    <scope>NUCLEOTIDE SEQUENCE [LARGE SCALE GENOMIC DNA]</scope>
    <source>
        <strain evidence="6">finn</strain>
    </source>
</reference>
<dbReference type="PANTHER" id="PTHR24198">
    <property type="entry name" value="ANKYRIN REPEAT AND PROTEIN KINASE DOMAIN-CONTAINING PROTEIN"/>
    <property type="match status" value="1"/>
</dbReference>
<protein>
    <submittedName>
        <fullName evidence="5">Ankyrin</fullName>
    </submittedName>
</protein>